<dbReference type="PANTHER" id="PTHR24223:SF456">
    <property type="entry name" value="MULTIDRUG RESISTANCE-ASSOCIATED PROTEIN LETHAL(2)03659"/>
    <property type="match status" value="1"/>
</dbReference>
<evidence type="ECO:0000256" key="2">
    <source>
        <dbReference type="ARBA" id="ARBA00009726"/>
    </source>
</evidence>
<dbReference type="EMBL" id="JPKY01000060">
    <property type="protein sequence ID" value="KFH43850.1"/>
    <property type="molecule type" value="Genomic_DNA"/>
</dbReference>
<protein>
    <submittedName>
        <fullName evidence="15">ATP-dependent bile acid permease-like protein</fullName>
    </submittedName>
</protein>
<dbReference type="InterPro" id="IPR017871">
    <property type="entry name" value="ABC_transporter-like_CS"/>
</dbReference>
<feature type="domain" description="ABC transmembrane type-1" evidence="14">
    <location>
        <begin position="433"/>
        <end position="613"/>
    </location>
</feature>
<dbReference type="PROSITE" id="PS00211">
    <property type="entry name" value="ABC_TRANSPORTER_1"/>
    <property type="match status" value="1"/>
</dbReference>
<accession>A0A086T3B8</accession>
<dbReference type="FunFam" id="3.40.50.300:FF:000825">
    <property type="entry name" value="ABC bile acid transporter"/>
    <property type="match status" value="1"/>
</dbReference>
<keyword evidence="7" id="KW-0067">ATP-binding</keyword>
<feature type="domain" description="ABC transporter" evidence="13">
    <location>
        <begin position="644"/>
        <end position="895"/>
    </location>
</feature>
<feature type="region of interest" description="Disordered" evidence="11">
    <location>
        <begin position="893"/>
        <end position="940"/>
    </location>
</feature>
<comment type="similarity">
    <text evidence="2">Belongs to the ABC transporter superfamily. ABCC family. Conjugate transporter (TC 3.A.1.208) subfamily.</text>
</comment>
<dbReference type="CDD" id="cd03250">
    <property type="entry name" value="ABCC_MRP_domain1"/>
    <property type="match status" value="1"/>
</dbReference>
<keyword evidence="8 12" id="KW-1133">Transmembrane helix</keyword>
<dbReference type="GO" id="GO:0016020">
    <property type="term" value="C:membrane"/>
    <property type="evidence" value="ECO:0007669"/>
    <property type="project" value="UniProtKB-SubCell"/>
</dbReference>
<feature type="transmembrane region" description="Helical" evidence="12">
    <location>
        <begin position="162"/>
        <end position="185"/>
    </location>
</feature>
<evidence type="ECO:0000256" key="6">
    <source>
        <dbReference type="ARBA" id="ARBA00022741"/>
    </source>
</evidence>
<evidence type="ECO:0000313" key="16">
    <source>
        <dbReference type="Proteomes" id="UP000029964"/>
    </source>
</evidence>
<dbReference type="InterPro" id="IPR027417">
    <property type="entry name" value="P-loop_NTPase"/>
</dbReference>
<dbReference type="InterPro" id="IPR050173">
    <property type="entry name" value="ABC_transporter_C-like"/>
</dbReference>
<dbReference type="HOGENOM" id="CLU_000604_27_6_1"/>
<evidence type="ECO:0000313" key="15">
    <source>
        <dbReference type="EMBL" id="KFH43850.1"/>
    </source>
</evidence>
<keyword evidence="5" id="KW-0677">Repeat</keyword>
<evidence type="ECO:0000256" key="12">
    <source>
        <dbReference type="SAM" id="Phobius"/>
    </source>
</evidence>
<feature type="compositionally biased region" description="Polar residues" evidence="11">
    <location>
        <begin position="906"/>
        <end position="916"/>
    </location>
</feature>
<evidence type="ECO:0000256" key="9">
    <source>
        <dbReference type="ARBA" id="ARBA00023136"/>
    </source>
</evidence>
<dbReference type="SUPFAM" id="SSF52540">
    <property type="entry name" value="P-loop containing nucleoside triphosphate hydrolases"/>
    <property type="match status" value="2"/>
</dbReference>
<proteinExistence type="inferred from homology"/>
<dbReference type="STRING" id="857340.A0A086T3B8"/>
<evidence type="ECO:0000256" key="1">
    <source>
        <dbReference type="ARBA" id="ARBA00004141"/>
    </source>
</evidence>
<evidence type="ECO:0000256" key="8">
    <source>
        <dbReference type="ARBA" id="ARBA00022989"/>
    </source>
</evidence>
<evidence type="ECO:0000256" key="5">
    <source>
        <dbReference type="ARBA" id="ARBA00022737"/>
    </source>
</evidence>
<dbReference type="PANTHER" id="PTHR24223">
    <property type="entry name" value="ATP-BINDING CASSETTE SUB-FAMILY C"/>
    <property type="match status" value="1"/>
</dbReference>
<evidence type="ECO:0000256" key="10">
    <source>
        <dbReference type="ARBA" id="ARBA00023180"/>
    </source>
</evidence>
<comment type="caution">
    <text evidence="15">The sequence shown here is derived from an EMBL/GenBank/DDBJ whole genome shotgun (WGS) entry which is preliminary data.</text>
</comment>
<organism evidence="15 16">
    <name type="scientific">Hapsidospora chrysogenum (strain ATCC 11550 / CBS 779.69 / DSM 880 / IAM 14645 / JCM 23072 / IMI 49137)</name>
    <name type="common">Acremonium chrysogenum</name>
    <dbReference type="NCBI Taxonomy" id="857340"/>
    <lineage>
        <taxon>Eukaryota</taxon>
        <taxon>Fungi</taxon>
        <taxon>Dikarya</taxon>
        <taxon>Ascomycota</taxon>
        <taxon>Pezizomycotina</taxon>
        <taxon>Sordariomycetes</taxon>
        <taxon>Hypocreomycetidae</taxon>
        <taxon>Hypocreales</taxon>
        <taxon>Bionectriaceae</taxon>
        <taxon>Hapsidospora</taxon>
    </lineage>
</organism>
<feature type="transmembrane region" description="Helical" evidence="12">
    <location>
        <begin position="274"/>
        <end position="298"/>
    </location>
</feature>
<dbReference type="CDD" id="cd03244">
    <property type="entry name" value="ABCC_MRP_domain2"/>
    <property type="match status" value="1"/>
</dbReference>
<dbReference type="FunFam" id="3.40.50.300:FF:000610">
    <property type="entry name" value="Multidrug resistance-associated ABC transporter"/>
    <property type="match status" value="1"/>
</dbReference>
<feature type="transmembrane region" description="Helical" evidence="12">
    <location>
        <begin position="558"/>
        <end position="582"/>
    </location>
</feature>
<feature type="transmembrane region" description="Helical" evidence="12">
    <location>
        <begin position="461"/>
        <end position="487"/>
    </location>
</feature>
<keyword evidence="9 12" id="KW-0472">Membrane</keyword>
<feature type="transmembrane region" description="Helical" evidence="12">
    <location>
        <begin position="1041"/>
        <end position="1065"/>
    </location>
</feature>
<keyword evidence="10" id="KW-0325">Glycoprotein</keyword>
<dbReference type="PROSITE" id="PS50893">
    <property type="entry name" value="ABC_TRANSPORTER_2"/>
    <property type="match status" value="2"/>
</dbReference>
<feature type="compositionally biased region" description="Low complexity" evidence="11">
    <location>
        <begin position="390"/>
        <end position="403"/>
    </location>
</feature>
<keyword evidence="3" id="KW-0813">Transport</keyword>
<reference evidence="16" key="1">
    <citation type="journal article" date="2014" name="Genome Announc.">
        <title>Genome sequence and annotation of Acremonium chrysogenum, producer of the beta-lactam antibiotic cephalosporin C.</title>
        <authorList>
            <person name="Terfehr D."/>
            <person name="Dahlmann T.A."/>
            <person name="Specht T."/>
            <person name="Zadra I."/>
            <person name="Kuernsteiner H."/>
            <person name="Kueck U."/>
        </authorList>
    </citation>
    <scope>NUCLEOTIDE SEQUENCE [LARGE SCALE GENOMIC DNA]</scope>
    <source>
        <strain evidence="16">ATCC 11550 / CBS 779.69 / DSM 880 / IAM 14645 / JCM 23072 / IMI 49137</strain>
    </source>
</reference>
<feature type="domain" description="ABC transporter" evidence="13">
    <location>
        <begin position="1318"/>
        <end position="1572"/>
    </location>
</feature>
<feature type="compositionally biased region" description="Polar residues" evidence="11">
    <location>
        <begin position="375"/>
        <end position="385"/>
    </location>
</feature>
<dbReference type="Pfam" id="PF00664">
    <property type="entry name" value="ABC_membrane"/>
    <property type="match status" value="2"/>
</dbReference>
<gene>
    <name evidence="15" type="ORF">ACRE_053930</name>
</gene>
<dbReference type="SUPFAM" id="SSF90123">
    <property type="entry name" value="ABC transporter transmembrane region"/>
    <property type="match status" value="2"/>
</dbReference>
<dbReference type="InterPro" id="IPR036640">
    <property type="entry name" value="ABC1_TM_sf"/>
</dbReference>
<feature type="transmembrane region" description="Helical" evidence="12">
    <location>
        <begin position="310"/>
        <end position="328"/>
    </location>
</feature>
<dbReference type="CDD" id="cd18596">
    <property type="entry name" value="ABC_6TM_VMR1_D1_like"/>
    <property type="match status" value="1"/>
</dbReference>
<feature type="transmembrane region" description="Helical" evidence="12">
    <location>
        <begin position="1144"/>
        <end position="1163"/>
    </location>
</feature>
<dbReference type="OrthoDB" id="6500128at2759"/>
<keyword evidence="4 12" id="KW-0812">Transmembrane</keyword>
<dbReference type="Gene3D" id="3.40.50.300">
    <property type="entry name" value="P-loop containing nucleotide triphosphate hydrolases"/>
    <property type="match status" value="2"/>
</dbReference>
<evidence type="ECO:0000259" key="13">
    <source>
        <dbReference type="PROSITE" id="PS50893"/>
    </source>
</evidence>
<dbReference type="InterPro" id="IPR003593">
    <property type="entry name" value="AAA+_ATPase"/>
</dbReference>
<dbReference type="GO" id="GO:0016887">
    <property type="term" value="F:ATP hydrolysis activity"/>
    <property type="evidence" value="ECO:0007669"/>
    <property type="project" value="InterPro"/>
</dbReference>
<feature type="transmembrane region" description="Helical" evidence="12">
    <location>
        <begin position="130"/>
        <end position="150"/>
    </location>
</feature>
<comment type="subcellular location">
    <subcellularLocation>
        <location evidence="1">Membrane</location>
        <topology evidence="1">Multi-pass membrane protein</topology>
    </subcellularLocation>
</comment>
<dbReference type="SMART" id="SM00382">
    <property type="entry name" value="AAA"/>
    <property type="match status" value="2"/>
</dbReference>
<dbReference type="Gene3D" id="1.20.1560.10">
    <property type="entry name" value="ABC transporter type 1, transmembrane domain"/>
    <property type="match status" value="2"/>
</dbReference>
<dbReference type="InterPro" id="IPR003439">
    <property type="entry name" value="ABC_transporter-like_ATP-bd"/>
</dbReference>
<keyword evidence="16" id="KW-1185">Reference proteome</keyword>
<evidence type="ECO:0000256" key="4">
    <source>
        <dbReference type="ARBA" id="ARBA00022692"/>
    </source>
</evidence>
<evidence type="ECO:0000256" key="7">
    <source>
        <dbReference type="ARBA" id="ARBA00022840"/>
    </source>
</evidence>
<name>A0A086T3B8_HAPC1</name>
<dbReference type="GO" id="GO:0140359">
    <property type="term" value="F:ABC-type transporter activity"/>
    <property type="evidence" value="ECO:0007669"/>
    <property type="project" value="InterPro"/>
</dbReference>
<dbReference type="CDD" id="cd18604">
    <property type="entry name" value="ABC_6TM_VMR1_D2_like"/>
    <property type="match status" value="1"/>
</dbReference>
<keyword evidence="6" id="KW-0547">Nucleotide-binding</keyword>
<dbReference type="Proteomes" id="UP000029964">
    <property type="component" value="Unassembled WGS sequence"/>
</dbReference>
<evidence type="ECO:0000259" key="14">
    <source>
        <dbReference type="PROSITE" id="PS50929"/>
    </source>
</evidence>
<feature type="transmembrane region" description="Helical" evidence="12">
    <location>
        <begin position="964"/>
        <end position="980"/>
    </location>
</feature>
<evidence type="ECO:0000256" key="3">
    <source>
        <dbReference type="ARBA" id="ARBA00022448"/>
    </source>
</evidence>
<feature type="transmembrane region" description="Helical" evidence="12">
    <location>
        <begin position="65"/>
        <end position="90"/>
    </location>
</feature>
<feature type="compositionally biased region" description="Basic and acidic residues" evidence="11">
    <location>
        <begin position="929"/>
        <end position="940"/>
    </location>
</feature>
<feature type="domain" description="ABC transmembrane type-1" evidence="14">
    <location>
        <begin position="1032"/>
        <end position="1284"/>
    </location>
</feature>
<dbReference type="InterPro" id="IPR011527">
    <property type="entry name" value="ABC1_TM_dom"/>
</dbReference>
<dbReference type="Pfam" id="PF00005">
    <property type="entry name" value="ABC_tran"/>
    <property type="match status" value="2"/>
</dbReference>
<dbReference type="GO" id="GO:0005524">
    <property type="term" value="F:ATP binding"/>
    <property type="evidence" value="ECO:0007669"/>
    <property type="project" value="UniProtKB-KW"/>
</dbReference>
<feature type="region of interest" description="Disordered" evidence="11">
    <location>
        <begin position="363"/>
        <end position="424"/>
    </location>
</feature>
<feature type="transmembrane region" description="Helical" evidence="12">
    <location>
        <begin position="1228"/>
        <end position="1249"/>
    </location>
</feature>
<feature type="transmembrane region" description="Helical" evidence="12">
    <location>
        <begin position="102"/>
        <end position="124"/>
    </location>
</feature>
<sequence length="1589" mass="173576">MGHHPVLLPLSAAGLGLSALFSIPAIAAAVNQLRRRVPVDNFYEDVDGKSTPESVAAFSNRVPKVVIIFSSAIGLAISISISVFTTTTTLDHAPQGLFLENWLITASWAFILLQTILLGALHAPVLVHDLGAWTFGSSVVTLIAISLQAYHVGNHLVAREDVAALVLRLVNVAAALCTVFGSILIPRRPEVFFRGQIVDAQWTSSILSRYTWTWPRPIMDLASKQGDLDEKDIPQPDHTIRASEVLRDWHAYGYKGTLQWAILHAYKGRLALQWAVTVARCMLGIGPFWAMLQLLTLLQERGGGGSPSRTLWGLVILLGVFSLVEQWMDGWVSYYSIAMISQPMKAQLSALIYEKSLRRKNVKSADKSADDGATLSAQVDENTGPGSPDNAEAINGAAEGNSNVNDKDKGKADNQGTAAPEDESSVLKSRQAIVNLVGVDTKRISNFAAVQFIIVNSLGKLIVYSAFLVTIIGWIPFTAGIAAWALMLPLNTYFSKRYVRLSEKLMKVRDDKLAVVNEALLGMRQIKFAALEDQWEKHIMDWREKELSVTWQVFLGDVVLFGCWVASPILLAAAALAVYALLNGQLTPQVAFTSISIFKALELQLSALPEMLTVGFDTLVSVRRIDTYLKGPEMKKVLSEGSGIAFENATIAWPVDGEVDVEDRFILRDLSLSFPAGKLSVISGKTGTGKSLVLSALIGEADVLEGKIYVPPTVPPPERHDDKAHPGDWILPGSLAYVAQTPWLESASLRDNILFGLPFVESRYDRVLEVCALKKDLEILTDGDKTELGANGVNLSGGQKWRISLARAIYSRAEILIMDDIFSAVDAHVGRHIAENCIGGDICKGRTRILVTHHTGLVQPLTTFLVELGDGTAFDSGLTSDFAEDGTLERIKRNELTQQPEDEIGESSTAVSSDETSVADAGNSETDDAGQKDDDSKGAKFIQDETREKGFVKKHVYLTYMRDCGGWVFWGICALIYLGFEAGNLGRGWWVRIWTGDHGPKPTTASFYDDHSFAYGLTLQKSTPYAGPRALAVAEPGSDSLGFYLGVYIGLSAASAAIGTLRFFWSFLMSIKGSRILFQRILHTVLRTPLRWLDTVPVGRILNRFTSDFETIDQRLTMDLGMLFWHIISLGGICVAAALVSPAILPLACVLISVAVLVGKKYLDGARPLKRLESTSKSPVFELFSTTLSGISTLRAFQKTGDYMDRMFRGLDIWDSVSVYMWNVNRWLGFRMALVGTSFTTLIGVVVIMSPQVDGAMAGFTMSFALDFSLNMLMAIRNYANLELDMNAAERVIEYSELETESQGGQVPPAAWPTSGTLEVNDLVVGYAEGLHPVLKGITFEVKDNERIGVIGRTGAGKSSLTLALFRFLEARSGSVVVDGLDISRMDLHSLRSRLAIIPQDPVLFSGTIRSNLDPFNNCSDEELRQCLARVHLVDSEPPTPANEANSAAASTLAPQNTNIFRNLQSPVAESGGNLSQGQRQLLCLARAIVSRPKIMVLDEATSAVDMGTDALIQRSIREEFTGSALIVIAHRLSTIVDFDRVLVLSDGQVAEFGTPAELWSREDGVFRDMCEKSGERGKLEESIFGKNS</sequence>
<evidence type="ECO:0000256" key="11">
    <source>
        <dbReference type="SAM" id="MobiDB-lite"/>
    </source>
</evidence>
<dbReference type="PROSITE" id="PS50929">
    <property type="entry name" value="ABC_TM1F"/>
    <property type="match status" value="2"/>
</dbReference>